<proteinExistence type="predicted"/>
<accession>A0A1I4BYY3</accession>
<evidence type="ECO:0000259" key="1">
    <source>
        <dbReference type="Pfam" id="PF02514"/>
    </source>
</evidence>
<dbReference type="PANTHER" id="PTHR44119:SF4">
    <property type="entry name" value="AEROBIC COBALTOCHELATASE SUBUNIT COBN"/>
    <property type="match status" value="1"/>
</dbReference>
<name>A0A1I4BYY3_9HYPH</name>
<dbReference type="OrthoDB" id="9757976at2"/>
<dbReference type="Pfam" id="PF02514">
    <property type="entry name" value="CobN-Mg_chel"/>
    <property type="match status" value="2"/>
</dbReference>
<dbReference type="InterPro" id="IPR003672">
    <property type="entry name" value="CobN/Mg_chltase"/>
</dbReference>
<dbReference type="EMBL" id="FOSN01000017">
    <property type="protein sequence ID" value="SFK73610.1"/>
    <property type="molecule type" value="Genomic_DNA"/>
</dbReference>
<dbReference type="NCBIfam" id="NF008973">
    <property type="entry name" value="PRK12321.1"/>
    <property type="match status" value="1"/>
</dbReference>
<reference evidence="2 3" key="1">
    <citation type="submission" date="2016-10" db="EMBL/GenBank/DDBJ databases">
        <authorList>
            <person name="de Groot N.N."/>
        </authorList>
    </citation>
    <scope>NUCLEOTIDE SEQUENCE [LARGE SCALE GENOMIC DNA]</scope>
    <source>
        <strain evidence="2 3">NE2</strain>
    </source>
</reference>
<dbReference type="PANTHER" id="PTHR44119">
    <property type="entry name" value="MAGNESIUM-CHELATASE SUBUNIT CHLH, CHLOROPLASTIC"/>
    <property type="match status" value="1"/>
</dbReference>
<evidence type="ECO:0000313" key="3">
    <source>
        <dbReference type="Proteomes" id="UP000198755"/>
    </source>
</evidence>
<feature type="domain" description="CobN/magnesium chelatase" evidence="1">
    <location>
        <begin position="717"/>
        <end position="1117"/>
    </location>
</feature>
<dbReference type="Proteomes" id="UP000198755">
    <property type="component" value="Unassembled WGS sequence"/>
</dbReference>
<dbReference type="STRING" id="1612308.SAMN05444581_11734"/>
<protein>
    <submittedName>
        <fullName evidence="2">Cobaltochelatase CobN</fullName>
    </submittedName>
</protein>
<dbReference type="CDD" id="cd10150">
    <property type="entry name" value="CobN_like"/>
    <property type="match status" value="1"/>
</dbReference>
<evidence type="ECO:0000313" key="2">
    <source>
        <dbReference type="EMBL" id="SFK73610.1"/>
    </source>
</evidence>
<keyword evidence="3" id="KW-1185">Reference proteome</keyword>
<feature type="domain" description="CobN/magnesium chelatase" evidence="1">
    <location>
        <begin position="190"/>
        <end position="694"/>
    </location>
</feature>
<dbReference type="AlphaFoldDB" id="A0A1I4BYY3"/>
<sequence>MHLLRADARSLDDAEAAVDLAQTPADFVFLSFSDSDLAMVASVAQRRDNGAMSLRLANLAQLKHPYSVDLYLEKVASKARFVLVRLLGGLDYWRYGVEELARAARAKDFALAVVPGDVMDDARLDEASTVPEASLRQITAAFRGGEPSSVAKLLRWIESYGRTPIDWTSDVPAPAPPAAGVFEPARRRPEGATGAALVVFYRSFLLAGDTEAVHALAEALCGRGLAVTPVYVTSLKDPEAIAFLRGEIARERPAVIINTTAFSARLDERPGVLEEAGSAVIQAIMAGCGADQWNADPRGLGAADLAMNIVLPEIDGRLISRAVAFKAPAERSADFEFTPARHVPAPSRIAFVAGLAAAWARLRELPAKAKRIACVLPDYPGKAGRGGYAVGLDTARSVLSIADLMRDAGYGIGPLPDEIELMKALEAGARTQRLSLSDYAAALGELPRSFAESVRAHWGEPEEDPQFSSGGFCLTILEAGNFFLALQPERGAKADRKAQYHDIALPPRHGYVAFYVWLRRIARIDALIFCGAHGTLEWLPGKAAALDAACAPEAVLGPVPVVYPFIVNNPGEAAQAKRRICAAAIGHLTPPLTRAGSHGAALEIEALFDEYAAAESLDPKRAGRLAETILERAAETGLSQDCGLREGADPVAALTRLDAWLCDLKDMRIRDGLHVFGQSPAAALRDATAASLMEALAPSADGGSSAGETEFAIGALVDRCGGAERESLLKALGGGFVQPGPGGAPSRGRLDVLPTGRNIYGVDPRAVPTRTAWEIGRRAAQEVLNRYAQDHGEWPERIVLDLWASATMRTGGEDLCQAFALLGVRPAWDLASSRVNGFEIVPLARLDRPRVDVTVRISGLFRDVFPMQIGLFDAAVRAIAGLDEDAADNPLAGLRRAGANAPLRIFGAAPSRYGIGLSREIDADASAARADLAELYLGATSHAYAGVKAEGIACDAFRERVASANAFVHVQDQDEQDILDSPTIADHVGGFSAAAQWLGNDAESYSVEAGRPGALKVRTTAEDIARVVRARAANPRWIAGQMRHGHRGAAEIAQTIDHLFAFAVLTDAVESRHFDLMFEATCGAPAVRDFLIEANPGAARAILERFEAARRRGFWRSLRNSSFETLASMREALPC</sequence>
<dbReference type="RefSeq" id="WP_091685455.1">
    <property type="nucleotide sequence ID" value="NZ_FOSN01000017.1"/>
</dbReference>
<organism evidence="2 3">
    <name type="scientific">Methylocapsa palsarum</name>
    <dbReference type="NCBI Taxonomy" id="1612308"/>
    <lineage>
        <taxon>Bacteria</taxon>
        <taxon>Pseudomonadati</taxon>
        <taxon>Pseudomonadota</taxon>
        <taxon>Alphaproteobacteria</taxon>
        <taxon>Hyphomicrobiales</taxon>
        <taxon>Beijerinckiaceae</taxon>
        <taxon>Methylocapsa</taxon>
    </lineage>
</organism>
<gene>
    <name evidence="2" type="ORF">SAMN05444581_11734</name>
</gene>